<keyword evidence="2" id="KW-1185">Reference proteome</keyword>
<organism evidence="1 2">
    <name type="scientific">Duganella aceris</name>
    <dbReference type="NCBI Taxonomy" id="2703883"/>
    <lineage>
        <taxon>Bacteria</taxon>
        <taxon>Pseudomonadati</taxon>
        <taxon>Pseudomonadota</taxon>
        <taxon>Betaproteobacteria</taxon>
        <taxon>Burkholderiales</taxon>
        <taxon>Oxalobacteraceae</taxon>
        <taxon>Telluria group</taxon>
        <taxon>Duganella</taxon>
    </lineage>
</organism>
<evidence type="ECO:0000313" key="1">
    <source>
        <dbReference type="EMBL" id="NGZ86427.1"/>
    </source>
</evidence>
<dbReference type="EMBL" id="JAADJT010000009">
    <property type="protein sequence ID" value="NGZ86427.1"/>
    <property type="molecule type" value="Genomic_DNA"/>
</dbReference>
<name>A0ABX0FP62_9BURK</name>
<gene>
    <name evidence="1" type="ORF">GW587_19470</name>
</gene>
<proteinExistence type="predicted"/>
<sequence>MQKEIYENKRRYHEASGGLNYGLEVFGDVIAEREGYRSVKGIDAVHFYLIHKFSWLPRDVIGMSFEHLRFVLSEELEGWTLPPAAR</sequence>
<dbReference type="RefSeq" id="WP_166106276.1">
    <property type="nucleotide sequence ID" value="NZ_JAADJT010000009.1"/>
</dbReference>
<protein>
    <submittedName>
        <fullName evidence="1">Uncharacterized protein</fullName>
    </submittedName>
</protein>
<comment type="caution">
    <text evidence="1">The sequence shown here is derived from an EMBL/GenBank/DDBJ whole genome shotgun (WGS) entry which is preliminary data.</text>
</comment>
<reference evidence="1 2" key="1">
    <citation type="submission" date="2020-01" db="EMBL/GenBank/DDBJ databases">
        <authorList>
            <person name="Lee S.D."/>
        </authorList>
    </citation>
    <scope>NUCLEOTIDE SEQUENCE [LARGE SCALE GENOMIC DNA]</scope>
    <source>
        <strain evidence="1 2">SAP-35</strain>
    </source>
</reference>
<dbReference type="Proteomes" id="UP000666369">
    <property type="component" value="Unassembled WGS sequence"/>
</dbReference>
<evidence type="ECO:0000313" key="2">
    <source>
        <dbReference type="Proteomes" id="UP000666369"/>
    </source>
</evidence>
<reference evidence="2" key="2">
    <citation type="submission" date="2023-07" db="EMBL/GenBank/DDBJ databases">
        <title>Duganella aceri sp. nov., isolated from tree sap.</title>
        <authorList>
            <person name="Kim I.S."/>
        </authorList>
    </citation>
    <scope>NUCLEOTIDE SEQUENCE [LARGE SCALE GENOMIC DNA]</scope>
    <source>
        <strain evidence="2">SAP-35</strain>
    </source>
</reference>
<accession>A0ABX0FP62</accession>